<accession>A0A9W4WU95</accession>
<dbReference type="Proteomes" id="UP001153678">
    <property type="component" value="Unassembled WGS sequence"/>
</dbReference>
<dbReference type="AlphaFoldDB" id="A0A9W4WU95"/>
<keyword evidence="5" id="KW-1185">Reference proteome</keyword>
<dbReference type="SUPFAM" id="SSF53335">
    <property type="entry name" value="S-adenosyl-L-methionine-dependent methyltransferases"/>
    <property type="match status" value="1"/>
</dbReference>
<evidence type="ECO:0000256" key="1">
    <source>
        <dbReference type="ARBA" id="ARBA00022603"/>
    </source>
</evidence>
<dbReference type="InterPro" id="IPR050750">
    <property type="entry name" value="C5-MTase"/>
</dbReference>
<keyword evidence="2" id="KW-0808">Transferase</keyword>
<protein>
    <submittedName>
        <fullName evidence="4">15476_t:CDS:1</fullName>
    </submittedName>
</protein>
<evidence type="ECO:0000313" key="5">
    <source>
        <dbReference type="Proteomes" id="UP001153678"/>
    </source>
</evidence>
<keyword evidence="1" id="KW-0489">Methyltransferase</keyword>
<dbReference type="GO" id="GO:0032259">
    <property type="term" value="P:methylation"/>
    <property type="evidence" value="ECO:0007669"/>
    <property type="project" value="UniProtKB-KW"/>
</dbReference>
<dbReference type="Gene3D" id="3.90.120.10">
    <property type="entry name" value="DNA Methylase, subunit A, domain 2"/>
    <property type="match status" value="1"/>
</dbReference>
<organism evidence="4 5">
    <name type="scientific">Funneliformis geosporum</name>
    <dbReference type="NCBI Taxonomy" id="1117311"/>
    <lineage>
        <taxon>Eukaryota</taxon>
        <taxon>Fungi</taxon>
        <taxon>Fungi incertae sedis</taxon>
        <taxon>Mucoromycota</taxon>
        <taxon>Glomeromycotina</taxon>
        <taxon>Glomeromycetes</taxon>
        <taxon>Glomerales</taxon>
        <taxon>Glomeraceae</taxon>
        <taxon>Funneliformis</taxon>
    </lineage>
</organism>
<dbReference type="PANTHER" id="PTHR46098">
    <property type="entry name" value="TRNA (CYTOSINE(38)-C(5))-METHYLTRANSFERASE"/>
    <property type="match status" value="1"/>
</dbReference>
<keyword evidence="3" id="KW-0949">S-adenosyl-L-methionine</keyword>
<comment type="caution">
    <text evidence="4">The sequence shown here is derived from an EMBL/GenBank/DDBJ whole genome shotgun (WGS) entry which is preliminary data.</text>
</comment>
<sequence>MLKVGTVFSGIGAFEQALKRMNINHDILFACDNDRFVKQSYFANYDIDDNRNIKDKRGLLVYQFIRLIKEIKPKVFIFENVKDYGIPQNRQRLFVVGLLEENGFKFPLPIPLVIKMKDLLEDRENSHYFLPEKGIKFVLDKKNQQKRYTQGTANYRTTIETDLEVARPLLSTMTKCHRAGVDNYITEGSKIRKLTPRECLRLMGFPDTFKIVVSDTQMYKQAGNIVNGTETTIADSFVKKNKTIRGAKKAHGEARLYQLEKIEEEFLYFNFEDANSVDDKARFYIRSKDKTFWDLFRSLVLPIITSLSIAKVELNISKESAFYFYPYLHSHERFNHPIRIRREIEKIRKDPTLDETVKKQLINSRRGQGRFRKRITDEFSECVITK</sequence>
<feature type="non-terminal residue" evidence="4">
    <location>
        <position position="1"/>
    </location>
</feature>
<dbReference type="InterPro" id="IPR029063">
    <property type="entry name" value="SAM-dependent_MTases_sf"/>
</dbReference>
<dbReference type="OrthoDB" id="5376140at2759"/>
<reference evidence="4" key="1">
    <citation type="submission" date="2022-08" db="EMBL/GenBank/DDBJ databases">
        <authorList>
            <person name="Kallberg Y."/>
            <person name="Tangrot J."/>
            <person name="Rosling A."/>
        </authorList>
    </citation>
    <scope>NUCLEOTIDE SEQUENCE</scope>
    <source>
        <strain evidence="4">Wild A</strain>
    </source>
</reference>
<evidence type="ECO:0000313" key="4">
    <source>
        <dbReference type="EMBL" id="CAI2187413.1"/>
    </source>
</evidence>
<dbReference type="Pfam" id="PF00145">
    <property type="entry name" value="DNA_methylase"/>
    <property type="match status" value="1"/>
</dbReference>
<dbReference type="Gene3D" id="3.40.50.150">
    <property type="entry name" value="Vaccinia Virus protein VP39"/>
    <property type="match status" value="2"/>
</dbReference>
<gene>
    <name evidence="4" type="ORF">FWILDA_LOCUS13068</name>
</gene>
<proteinExistence type="predicted"/>
<evidence type="ECO:0000256" key="2">
    <source>
        <dbReference type="ARBA" id="ARBA00022679"/>
    </source>
</evidence>
<name>A0A9W4WU95_9GLOM</name>
<dbReference type="PANTHER" id="PTHR46098:SF1">
    <property type="entry name" value="TRNA (CYTOSINE(38)-C(5))-METHYLTRANSFERASE"/>
    <property type="match status" value="1"/>
</dbReference>
<evidence type="ECO:0000256" key="3">
    <source>
        <dbReference type="ARBA" id="ARBA00022691"/>
    </source>
</evidence>
<dbReference type="GO" id="GO:0008168">
    <property type="term" value="F:methyltransferase activity"/>
    <property type="evidence" value="ECO:0007669"/>
    <property type="project" value="UniProtKB-KW"/>
</dbReference>
<dbReference type="InterPro" id="IPR001525">
    <property type="entry name" value="C5_MeTfrase"/>
</dbReference>
<dbReference type="EMBL" id="CAMKVN010004621">
    <property type="protein sequence ID" value="CAI2187413.1"/>
    <property type="molecule type" value="Genomic_DNA"/>
</dbReference>